<dbReference type="Gene3D" id="1.10.10.10">
    <property type="entry name" value="Winged helix-like DNA-binding domain superfamily/Winged helix DNA-binding domain"/>
    <property type="match status" value="1"/>
</dbReference>
<organism evidence="6 7">
    <name type="scientific">Prauserella halophila</name>
    <dbReference type="NCBI Taxonomy" id="185641"/>
    <lineage>
        <taxon>Bacteria</taxon>
        <taxon>Bacillati</taxon>
        <taxon>Actinomycetota</taxon>
        <taxon>Actinomycetes</taxon>
        <taxon>Pseudonocardiales</taxon>
        <taxon>Pseudonocardiaceae</taxon>
        <taxon>Prauserella</taxon>
    </lineage>
</organism>
<dbReference type="PROSITE" id="PS50931">
    <property type="entry name" value="HTH_LYSR"/>
    <property type="match status" value="1"/>
</dbReference>
<comment type="caution">
    <text evidence="6">The sequence shown here is derived from an EMBL/GenBank/DDBJ whole genome shotgun (WGS) entry which is preliminary data.</text>
</comment>
<dbReference type="SUPFAM" id="SSF46785">
    <property type="entry name" value="Winged helix' DNA-binding domain"/>
    <property type="match status" value="1"/>
</dbReference>
<evidence type="ECO:0000313" key="6">
    <source>
        <dbReference type="EMBL" id="GAA1235901.1"/>
    </source>
</evidence>
<dbReference type="EMBL" id="BAAALN010000005">
    <property type="protein sequence ID" value="GAA1235901.1"/>
    <property type="molecule type" value="Genomic_DNA"/>
</dbReference>
<keyword evidence="2" id="KW-0805">Transcription regulation</keyword>
<dbReference type="InterPro" id="IPR005119">
    <property type="entry name" value="LysR_subst-bd"/>
</dbReference>
<dbReference type="InterPro" id="IPR058163">
    <property type="entry name" value="LysR-type_TF_proteobact-type"/>
</dbReference>
<evidence type="ECO:0000256" key="3">
    <source>
        <dbReference type="ARBA" id="ARBA00023125"/>
    </source>
</evidence>
<protein>
    <submittedName>
        <fullName evidence="6">LysR family transcriptional regulator</fullName>
    </submittedName>
</protein>
<evidence type="ECO:0000259" key="5">
    <source>
        <dbReference type="PROSITE" id="PS50931"/>
    </source>
</evidence>
<accession>A0ABP4GUG2</accession>
<dbReference type="SUPFAM" id="SSF53850">
    <property type="entry name" value="Periplasmic binding protein-like II"/>
    <property type="match status" value="1"/>
</dbReference>
<dbReference type="Gene3D" id="3.40.190.290">
    <property type="match status" value="1"/>
</dbReference>
<dbReference type="RefSeq" id="WP_253863287.1">
    <property type="nucleotide sequence ID" value="NZ_BAAALN010000005.1"/>
</dbReference>
<dbReference type="InterPro" id="IPR036388">
    <property type="entry name" value="WH-like_DNA-bd_sf"/>
</dbReference>
<reference evidence="7" key="1">
    <citation type="journal article" date="2019" name="Int. J. Syst. Evol. Microbiol.">
        <title>The Global Catalogue of Microorganisms (GCM) 10K type strain sequencing project: providing services to taxonomists for standard genome sequencing and annotation.</title>
        <authorList>
            <consortium name="The Broad Institute Genomics Platform"/>
            <consortium name="The Broad Institute Genome Sequencing Center for Infectious Disease"/>
            <person name="Wu L."/>
            <person name="Ma J."/>
        </authorList>
    </citation>
    <scope>NUCLEOTIDE SEQUENCE [LARGE SCALE GENOMIC DNA]</scope>
    <source>
        <strain evidence="7">JCM 13023</strain>
    </source>
</reference>
<evidence type="ECO:0000256" key="4">
    <source>
        <dbReference type="ARBA" id="ARBA00023163"/>
    </source>
</evidence>
<dbReference type="Pfam" id="PF03466">
    <property type="entry name" value="LysR_substrate"/>
    <property type="match status" value="1"/>
</dbReference>
<dbReference type="PANTHER" id="PTHR30537:SF3">
    <property type="entry name" value="TRANSCRIPTIONAL REGULATORY PROTEIN"/>
    <property type="match status" value="1"/>
</dbReference>
<dbReference type="InterPro" id="IPR036390">
    <property type="entry name" value="WH_DNA-bd_sf"/>
</dbReference>
<proteinExistence type="inferred from homology"/>
<dbReference type="Pfam" id="PF00126">
    <property type="entry name" value="HTH_1"/>
    <property type="match status" value="1"/>
</dbReference>
<keyword evidence="4" id="KW-0804">Transcription</keyword>
<dbReference type="PANTHER" id="PTHR30537">
    <property type="entry name" value="HTH-TYPE TRANSCRIPTIONAL REGULATOR"/>
    <property type="match status" value="1"/>
</dbReference>
<sequence>MRNADDLKFLLELARTGRLVEAGRRLGVEHTTVARRIANLERQVGERLFDRLSSGWRLTERGRQLLPYAETIDSAMTAAFGDTGKAQTLSGTVRLAAPDGFGAYVLTPGLGRLREDHPDLAVEVTTATSNLSLGARDFDLAVTLERPTSRAVMIRRLTDYSLKLYASEDYLARHEPITSTRDLVRHTIIWYIDSILDVQPLKSLSAILPDCKATIQTNNISGHLTATKAGLGLSLLPTYIGATEPKLCEVLPEEIVGRRTYWVVVMKELSHLRRVQAVDSLLTSLVADSSVFE</sequence>
<gene>
    <name evidence="6" type="ORF">GCM10009676_19950</name>
</gene>
<feature type="domain" description="HTH lysR-type" evidence="5">
    <location>
        <begin position="1"/>
        <end position="59"/>
    </location>
</feature>
<evidence type="ECO:0000256" key="1">
    <source>
        <dbReference type="ARBA" id="ARBA00009437"/>
    </source>
</evidence>
<dbReference type="InterPro" id="IPR000847">
    <property type="entry name" value="LysR_HTH_N"/>
</dbReference>
<evidence type="ECO:0000313" key="7">
    <source>
        <dbReference type="Proteomes" id="UP001500653"/>
    </source>
</evidence>
<evidence type="ECO:0000256" key="2">
    <source>
        <dbReference type="ARBA" id="ARBA00023015"/>
    </source>
</evidence>
<keyword evidence="7" id="KW-1185">Reference proteome</keyword>
<keyword evidence="3" id="KW-0238">DNA-binding</keyword>
<dbReference type="Proteomes" id="UP001500653">
    <property type="component" value="Unassembled WGS sequence"/>
</dbReference>
<name>A0ABP4GUG2_9PSEU</name>
<comment type="similarity">
    <text evidence="1">Belongs to the LysR transcriptional regulatory family.</text>
</comment>